<evidence type="ECO:0000313" key="4">
    <source>
        <dbReference type="Proteomes" id="UP001180020"/>
    </source>
</evidence>
<dbReference type="PANTHER" id="PTHR33493:SF2">
    <property type="entry name" value="LATE EMBRYOGENESIS ABUNDANT PROTEIN 46"/>
    <property type="match status" value="1"/>
</dbReference>
<name>A0AAV9BZG2_ACOCL</name>
<sequence>MQAGKNAAAAAKEAAGNVAATAKSGMDKTKATAQEKVYIYIYIYINIKCSWNMIYHFIHVERMTAHNPMEKEMATQRKEEKIHQAEINKQGVHEQNAAAKEAARLGGTGGVAGHPTGGMTGHSPLTGGSHTTTGHGTGGRLL</sequence>
<reference evidence="3" key="2">
    <citation type="submission" date="2023-06" db="EMBL/GenBank/DDBJ databases">
        <authorList>
            <person name="Ma L."/>
            <person name="Liu K.-W."/>
            <person name="Li Z."/>
            <person name="Hsiao Y.-Y."/>
            <person name="Qi Y."/>
            <person name="Fu T."/>
            <person name="Tang G."/>
            <person name="Zhang D."/>
            <person name="Sun W.-H."/>
            <person name="Liu D.-K."/>
            <person name="Li Y."/>
            <person name="Chen G.-Z."/>
            <person name="Liu X.-D."/>
            <person name="Liao X.-Y."/>
            <person name="Jiang Y.-T."/>
            <person name="Yu X."/>
            <person name="Hao Y."/>
            <person name="Huang J."/>
            <person name="Zhao X.-W."/>
            <person name="Ke S."/>
            <person name="Chen Y.-Y."/>
            <person name="Wu W.-L."/>
            <person name="Hsu J.-L."/>
            <person name="Lin Y.-F."/>
            <person name="Huang M.-D."/>
            <person name="Li C.-Y."/>
            <person name="Huang L."/>
            <person name="Wang Z.-W."/>
            <person name="Zhao X."/>
            <person name="Zhong W.-Y."/>
            <person name="Peng D.-H."/>
            <person name="Ahmad S."/>
            <person name="Lan S."/>
            <person name="Zhang J.-S."/>
            <person name="Tsai W.-C."/>
            <person name="Van De Peer Y."/>
            <person name="Liu Z.-J."/>
        </authorList>
    </citation>
    <scope>NUCLEOTIDE SEQUENCE</scope>
    <source>
        <strain evidence="3">CP</strain>
        <tissue evidence="3">Leaves</tissue>
    </source>
</reference>
<keyword evidence="4" id="KW-1185">Reference proteome</keyword>
<evidence type="ECO:0000313" key="3">
    <source>
        <dbReference type="EMBL" id="KAK1281769.1"/>
    </source>
</evidence>
<evidence type="ECO:0000256" key="1">
    <source>
        <dbReference type="ARBA" id="ARBA00010975"/>
    </source>
</evidence>
<accession>A0AAV9BZG2</accession>
<reference evidence="3" key="1">
    <citation type="journal article" date="2023" name="Nat. Commun.">
        <title>Diploid and tetraploid genomes of Acorus and the evolution of monocots.</title>
        <authorList>
            <person name="Ma L."/>
            <person name="Liu K.W."/>
            <person name="Li Z."/>
            <person name="Hsiao Y.Y."/>
            <person name="Qi Y."/>
            <person name="Fu T."/>
            <person name="Tang G.D."/>
            <person name="Zhang D."/>
            <person name="Sun W.H."/>
            <person name="Liu D.K."/>
            <person name="Li Y."/>
            <person name="Chen G.Z."/>
            <person name="Liu X.D."/>
            <person name="Liao X.Y."/>
            <person name="Jiang Y.T."/>
            <person name="Yu X."/>
            <person name="Hao Y."/>
            <person name="Huang J."/>
            <person name="Zhao X.W."/>
            <person name="Ke S."/>
            <person name="Chen Y.Y."/>
            <person name="Wu W.L."/>
            <person name="Hsu J.L."/>
            <person name="Lin Y.F."/>
            <person name="Huang M.D."/>
            <person name="Li C.Y."/>
            <person name="Huang L."/>
            <person name="Wang Z.W."/>
            <person name="Zhao X."/>
            <person name="Zhong W.Y."/>
            <person name="Peng D.H."/>
            <person name="Ahmad S."/>
            <person name="Lan S."/>
            <person name="Zhang J.S."/>
            <person name="Tsai W.C."/>
            <person name="Van de Peer Y."/>
            <person name="Liu Z.J."/>
        </authorList>
    </citation>
    <scope>NUCLEOTIDE SEQUENCE</scope>
    <source>
        <strain evidence="3">CP</strain>
    </source>
</reference>
<evidence type="ECO:0000256" key="2">
    <source>
        <dbReference type="SAM" id="MobiDB-lite"/>
    </source>
</evidence>
<organism evidence="3 4">
    <name type="scientific">Acorus calamus</name>
    <name type="common">Sweet flag</name>
    <dbReference type="NCBI Taxonomy" id="4465"/>
    <lineage>
        <taxon>Eukaryota</taxon>
        <taxon>Viridiplantae</taxon>
        <taxon>Streptophyta</taxon>
        <taxon>Embryophyta</taxon>
        <taxon>Tracheophyta</taxon>
        <taxon>Spermatophyta</taxon>
        <taxon>Magnoliopsida</taxon>
        <taxon>Liliopsida</taxon>
        <taxon>Acoraceae</taxon>
        <taxon>Acorus</taxon>
    </lineage>
</organism>
<dbReference type="AlphaFoldDB" id="A0AAV9BZG2"/>
<dbReference type="PANTHER" id="PTHR33493">
    <property type="entry name" value="LATE EMBRYOGENESIS ABUNDANT PROTEIN 6-RELATED"/>
    <property type="match status" value="1"/>
</dbReference>
<comment type="caution">
    <text evidence="3">The sequence shown here is derived from an EMBL/GenBank/DDBJ whole genome shotgun (WGS) entry which is preliminary data.</text>
</comment>
<protein>
    <submittedName>
        <fullName evidence="3">18 kDa seed maturation protein</fullName>
    </submittedName>
</protein>
<dbReference type="EMBL" id="JAUJYO010000022">
    <property type="protein sequence ID" value="KAK1281769.1"/>
    <property type="molecule type" value="Genomic_DNA"/>
</dbReference>
<dbReference type="Pfam" id="PF03760">
    <property type="entry name" value="LEA_1"/>
    <property type="match status" value="2"/>
</dbReference>
<dbReference type="Proteomes" id="UP001180020">
    <property type="component" value="Unassembled WGS sequence"/>
</dbReference>
<feature type="compositionally biased region" description="Low complexity" evidence="2">
    <location>
        <begin position="121"/>
        <end position="134"/>
    </location>
</feature>
<comment type="similarity">
    <text evidence="1">Belongs to the LEA type 1 family.</text>
</comment>
<dbReference type="GO" id="GO:0009793">
    <property type="term" value="P:embryo development ending in seed dormancy"/>
    <property type="evidence" value="ECO:0007669"/>
    <property type="project" value="InterPro"/>
</dbReference>
<feature type="region of interest" description="Disordered" evidence="2">
    <location>
        <begin position="106"/>
        <end position="142"/>
    </location>
</feature>
<dbReference type="InterPro" id="IPR005513">
    <property type="entry name" value="LEA_1"/>
</dbReference>
<proteinExistence type="inferred from homology"/>
<feature type="compositionally biased region" description="Gly residues" evidence="2">
    <location>
        <begin position="106"/>
        <end position="120"/>
    </location>
</feature>
<gene>
    <name evidence="3" type="primary">GMPM1</name>
    <name evidence="3" type="ORF">QJS10_CPB22g01486</name>
</gene>